<evidence type="ECO:0000256" key="2">
    <source>
        <dbReference type="ARBA" id="ARBA00010072"/>
    </source>
</evidence>
<evidence type="ECO:0000313" key="10">
    <source>
        <dbReference type="EMBL" id="NYT49152.1"/>
    </source>
</evidence>
<evidence type="ECO:0000256" key="6">
    <source>
        <dbReference type="ARBA" id="ARBA00022989"/>
    </source>
</evidence>
<evidence type="ECO:0000313" key="11">
    <source>
        <dbReference type="Proteomes" id="UP000559809"/>
    </source>
</evidence>
<dbReference type="Proteomes" id="UP000559809">
    <property type="component" value="Unassembled WGS sequence"/>
</dbReference>
<dbReference type="PROSITE" id="PS50928">
    <property type="entry name" value="ABC_TM1"/>
    <property type="match status" value="1"/>
</dbReference>
<keyword evidence="6 8" id="KW-1133">Transmembrane helix</keyword>
<evidence type="ECO:0000256" key="5">
    <source>
        <dbReference type="ARBA" id="ARBA00022692"/>
    </source>
</evidence>
<keyword evidence="11" id="KW-1185">Reference proteome</keyword>
<comment type="caution">
    <text evidence="10">The sequence shown here is derived from an EMBL/GenBank/DDBJ whole genome shotgun (WGS) entry which is preliminary data.</text>
</comment>
<evidence type="ECO:0000256" key="8">
    <source>
        <dbReference type="RuleBase" id="RU363032"/>
    </source>
</evidence>
<dbReference type="EMBL" id="JACCEM010000003">
    <property type="protein sequence ID" value="NYT49152.1"/>
    <property type="molecule type" value="Genomic_DNA"/>
</dbReference>
<evidence type="ECO:0000256" key="1">
    <source>
        <dbReference type="ARBA" id="ARBA00004429"/>
    </source>
</evidence>
<dbReference type="NCBIfam" id="TIGR01726">
    <property type="entry name" value="HEQRo_perm_3TM"/>
    <property type="match status" value="1"/>
</dbReference>
<keyword evidence="5 8" id="KW-0812">Transmembrane</keyword>
<dbReference type="Gene3D" id="1.10.3720.10">
    <property type="entry name" value="MetI-like"/>
    <property type="match status" value="1"/>
</dbReference>
<feature type="domain" description="ABC transmembrane type-1" evidence="9">
    <location>
        <begin position="25"/>
        <end position="213"/>
    </location>
</feature>
<proteinExistence type="inferred from homology"/>
<comment type="subcellular location">
    <subcellularLocation>
        <location evidence="1">Cell inner membrane</location>
        <topology evidence="1">Multi-pass membrane protein</topology>
    </subcellularLocation>
    <subcellularLocation>
        <location evidence="8">Cell membrane</location>
        <topology evidence="8">Multi-pass membrane protein</topology>
    </subcellularLocation>
</comment>
<dbReference type="GO" id="GO:0043190">
    <property type="term" value="C:ATP-binding cassette (ABC) transporter complex"/>
    <property type="evidence" value="ECO:0007669"/>
    <property type="project" value="InterPro"/>
</dbReference>
<feature type="transmembrane region" description="Helical" evidence="8">
    <location>
        <begin position="153"/>
        <end position="172"/>
    </location>
</feature>
<feature type="transmembrane region" description="Helical" evidence="8">
    <location>
        <begin position="96"/>
        <end position="116"/>
    </location>
</feature>
<sequence length="229" mass="25730">MLETLLNEIPRFFTYYNIVFLLKALLATFLLSALGCVIGSVLGFLIAVGRNTTSPVLMPLRGALILYTEMFRRIPFLVTLMLAFFVFQALKWDLSMFSVALVTVCAIGTAFIAEIVRSGFESVHDNQWDAAYAMNFSYLQTLRYVVVPQAWKVILPPVFSFFILFIKDTALASQIGVLELTYAGKVMNNKGFSATLVFGTILILYFSLSYPLAKFGQRLEKKLAPARNR</sequence>
<organism evidence="10 11">
    <name type="scientific">Parapusillimonas granuli</name>
    <dbReference type="NCBI Taxonomy" id="380911"/>
    <lineage>
        <taxon>Bacteria</taxon>
        <taxon>Pseudomonadati</taxon>
        <taxon>Pseudomonadota</taxon>
        <taxon>Betaproteobacteria</taxon>
        <taxon>Burkholderiales</taxon>
        <taxon>Alcaligenaceae</taxon>
        <taxon>Parapusillimonas</taxon>
    </lineage>
</organism>
<dbReference type="InterPro" id="IPR035906">
    <property type="entry name" value="MetI-like_sf"/>
</dbReference>
<dbReference type="GO" id="GO:0022857">
    <property type="term" value="F:transmembrane transporter activity"/>
    <property type="evidence" value="ECO:0007669"/>
    <property type="project" value="InterPro"/>
</dbReference>
<name>A0A853FZT0_9BURK</name>
<keyword evidence="7 8" id="KW-0472">Membrane</keyword>
<keyword evidence="3 8" id="KW-0813">Transport</keyword>
<dbReference type="PANTHER" id="PTHR30614:SF34">
    <property type="entry name" value="BLR6398 PROTEIN"/>
    <property type="match status" value="1"/>
</dbReference>
<evidence type="ECO:0000259" key="9">
    <source>
        <dbReference type="PROSITE" id="PS50928"/>
    </source>
</evidence>
<dbReference type="SUPFAM" id="SSF161098">
    <property type="entry name" value="MetI-like"/>
    <property type="match status" value="1"/>
</dbReference>
<keyword evidence="4" id="KW-1003">Cell membrane</keyword>
<dbReference type="PANTHER" id="PTHR30614">
    <property type="entry name" value="MEMBRANE COMPONENT OF AMINO ACID ABC TRANSPORTER"/>
    <property type="match status" value="1"/>
</dbReference>
<gene>
    <name evidence="10" type="ORF">H0A72_07480</name>
</gene>
<evidence type="ECO:0000256" key="3">
    <source>
        <dbReference type="ARBA" id="ARBA00022448"/>
    </source>
</evidence>
<dbReference type="AlphaFoldDB" id="A0A853FZT0"/>
<accession>A0A853FZT0</accession>
<evidence type="ECO:0000256" key="7">
    <source>
        <dbReference type="ARBA" id="ARBA00023136"/>
    </source>
</evidence>
<dbReference type="InterPro" id="IPR000515">
    <property type="entry name" value="MetI-like"/>
</dbReference>
<feature type="transmembrane region" description="Helical" evidence="8">
    <location>
        <begin position="70"/>
        <end position="90"/>
    </location>
</feature>
<comment type="similarity">
    <text evidence="2">Belongs to the binding-protein-dependent transport system permease family. HisMQ subfamily.</text>
</comment>
<dbReference type="InterPro" id="IPR043429">
    <property type="entry name" value="ArtM/GltK/GlnP/TcyL/YhdX-like"/>
</dbReference>
<feature type="transmembrane region" description="Helical" evidence="8">
    <location>
        <begin position="192"/>
        <end position="213"/>
    </location>
</feature>
<protein>
    <submittedName>
        <fullName evidence="10">Amino acid ABC transporter permease</fullName>
    </submittedName>
</protein>
<dbReference type="GO" id="GO:0006865">
    <property type="term" value="P:amino acid transport"/>
    <property type="evidence" value="ECO:0007669"/>
    <property type="project" value="TreeGrafter"/>
</dbReference>
<dbReference type="RefSeq" id="WP_180154435.1">
    <property type="nucleotide sequence ID" value="NZ_JACCEM010000003.1"/>
</dbReference>
<dbReference type="CDD" id="cd06261">
    <property type="entry name" value="TM_PBP2"/>
    <property type="match status" value="1"/>
</dbReference>
<feature type="transmembrane region" description="Helical" evidence="8">
    <location>
        <begin position="20"/>
        <end position="49"/>
    </location>
</feature>
<evidence type="ECO:0000256" key="4">
    <source>
        <dbReference type="ARBA" id="ARBA00022475"/>
    </source>
</evidence>
<dbReference type="InterPro" id="IPR010065">
    <property type="entry name" value="AA_ABC_transptr_permease_3TM"/>
</dbReference>
<reference evidence="10 11" key="1">
    <citation type="submission" date="2020-07" db="EMBL/GenBank/DDBJ databases">
        <title>Taxonomic revisions and descriptions of new bacterial species based on genomic comparisons in the high-G+C-content subgroup of the family Alcaligenaceae.</title>
        <authorList>
            <person name="Szabo A."/>
            <person name="Felfoldi T."/>
        </authorList>
    </citation>
    <scope>NUCLEOTIDE SEQUENCE [LARGE SCALE GENOMIC DNA]</scope>
    <source>
        <strain evidence="10 11">LMG 24012</strain>
    </source>
</reference>
<dbReference type="Pfam" id="PF00528">
    <property type="entry name" value="BPD_transp_1"/>
    <property type="match status" value="1"/>
</dbReference>